<evidence type="ECO:0000256" key="5">
    <source>
        <dbReference type="ARBA" id="ARBA00022786"/>
    </source>
</evidence>
<dbReference type="AlphaFoldDB" id="A0AAN8UIE4"/>
<feature type="region of interest" description="Disordered" evidence="8">
    <location>
        <begin position="190"/>
        <end position="220"/>
    </location>
</feature>
<accession>A0AAN8UIE4</accession>
<comment type="caution">
    <text evidence="10">The sequence shown here is derived from an EMBL/GenBank/DDBJ whole genome shotgun (WGS) entry which is preliminary data.</text>
</comment>
<keyword evidence="6 7" id="KW-0175">Coiled coil</keyword>
<dbReference type="PROSITE" id="PS50011">
    <property type="entry name" value="PROTEIN_KINASE_DOM"/>
    <property type="match status" value="1"/>
</dbReference>
<dbReference type="Proteomes" id="UP001370490">
    <property type="component" value="Unassembled WGS sequence"/>
</dbReference>
<feature type="domain" description="Protein kinase" evidence="9">
    <location>
        <begin position="444"/>
        <end position="691"/>
    </location>
</feature>
<dbReference type="CDD" id="cd01989">
    <property type="entry name" value="USP_STK_Ubox_N"/>
    <property type="match status" value="1"/>
</dbReference>
<dbReference type="FunFam" id="1.10.510.10:FF:000498">
    <property type="entry name" value="U-box domain-containing protein 51"/>
    <property type="match status" value="1"/>
</dbReference>
<dbReference type="InterPro" id="IPR006016">
    <property type="entry name" value="UspA"/>
</dbReference>
<dbReference type="Pfam" id="PF00069">
    <property type="entry name" value="Pkinase"/>
    <property type="match status" value="1"/>
</dbReference>
<evidence type="ECO:0000256" key="2">
    <source>
        <dbReference type="ARBA" id="ARBA00004906"/>
    </source>
</evidence>
<dbReference type="SMART" id="SM00220">
    <property type="entry name" value="S_TKc"/>
    <property type="match status" value="1"/>
</dbReference>
<dbReference type="InterPro" id="IPR014729">
    <property type="entry name" value="Rossmann-like_a/b/a_fold"/>
</dbReference>
<name>A0AAN8UIE4_9MAGN</name>
<evidence type="ECO:0000256" key="7">
    <source>
        <dbReference type="SAM" id="Coils"/>
    </source>
</evidence>
<dbReference type="EC" id="2.3.2.27" evidence="3"/>
<comment type="pathway">
    <text evidence="2">Protein modification; protein ubiquitination.</text>
</comment>
<dbReference type="Gene3D" id="1.10.510.10">
    <property type="entry name" value="Transferase(Phosphotransferase) domain 1"/>
    <property type="match status" value="1"/>
</dbReference>
<dbReference type="PROSITE" id="PS00108">
    <property type="entry name" value="PROTEIN_KINASE_ST"/>
    <property type="match status" value="1"/>
</dbReference>
<evidence type="ECO:0000256" key="3">
    <source>
        <dbReference type="ARBA" id="ARBA00012483"/>
    </source>
</evidence>
<proteinExistence type="predicted"/>
<protein>
    <recommendedName>
        <fullName evidence="3">RING-type E3 ubiquitin transferase</fullName>
        <ecNumber evidence="3">2.3.2.27</ecNumber>
    </recommendedName>
</protein>
<dbReference type="InterPro" id="IPR008271">
    <property type="entry name" value="Ser/Thr_kinase_AS"/>
</dbReference>
<dbReference type="Pfam" id="PF00582">
    <property type="entry name" value="Usp"/>
    <property type="match status" value="1"/>
</dbReference>
<dbReference type="InterPro" id="IPR051348">
    <property type="entry name" value="U-box_ubiquitin_ligases"/>
</dbReference>
<feature type="compositionally biased region" description="Polar residues" evidence="8">
    <location>
        <begin position="708"/>
        <end position="741"/>
    </location>
</feature>
<keyword evidence="11" id="KW-1185">Reference proteome</keyword>
<feature type="coiled-coil region" evidence="7">
    <location>
        <begin position="358"/>
        <end position="399"/>
    </location>
</feature>
<dbReference type="PANTHER" id="PTHR45647:SF84">
    <property type="entry name" value="U-BOX DOMAIN-CONTAINING PROTEIN 35-LIKE"/>
    <property type="match status" value="1"/>
</dbReference>
<dbReference type="EMBL" id="JBAMMX010000028">
    <property type="protein sequence ID" value="KAK6911172.1"/>
    <property type="molecule type" value="Genomic_DNA"/>
</dbReference>
<dbReference type="GO" id="GO:0061630">
    <property type="term" value="F:ubiquitin protein ligase activity"/>
    <property type="evidence" value="ECO:0007669"/>
    <property type="project" value="UniProtKB-EC"/>
</dbReference>
<gene>
    <name evidence="10" type="ORF">RJ641_023265</name>
</gene>
<keyword evidence="4" id="KW-0808">Transferase</keyword>
<evidence type="ECO:0000256" key="6">
    <source>
        <dbReference type="ARBA" id="ARBA00023054"/>
    </source>
</evidence>
<evidence type="ECO:0000313" key="11">
    <source>
        <dbReference type="Proteomes" id="UP001370490"/>
    </source>
</evidence>
<dbReference type="SUPFAM" id="SSF56112">
    <property type="entry name" value="Protein kinase-like (PK-like)"/>
    <property type="match status" value="1"/>
</dbReference>
<dbReference type="InterPro" id="IPR011009">
    <property type="entry name" value="Kinase-like_dom_sf"/>
</dbReference>
<comment type="catalytic activity">
    <reaction evidence="1">
        <text>S-ubiquitinyl-[E2 ubiquitin-conjugating enzyme]-L-cysteine + [acceptor protein]-L-lysine = [E2 ubiquitin-conjugating enzyme]-L-cysteine + N(6)-ubiquitinyl-[acceptor protein]-L-lysine.</text>
        <dbReference type="EC" id="2.3.2.27"/>
    </reaction>
</comment>
<evidence type="ECO:0000259" key="9">
    <source>
        <dbReference type="PROSITE" id="PS50011"/>
    </source>
</evidence>
<dbReference type="GO" id="GO:0005524">
    <property type="term" value="F:ATP binding"/>
    <property type="evidence" value="ECO:0007669"/>
    <property type="project" value="InterPro"/>
</dbReference>
<evidence type="ECO:0000256" key="1">
    <source>
        <dbReference type="ARBA" id="ARBA00000900"/>
    </source>
</evidence>
<dbReference type="SUPFAM" id="SSF52402">
    <property type="entry name" value="Adenine nucleotide alpha hydrolases-like"/>
    <property type="match status" value="1"/>
</dbReference>
<feature type="region of interest" description="Disordered" evidence="8">
    <location>
        <begin position="706"/>
        <end position="751"/>
    </location>
</feature>
<dbReference type="Gene3D" id="3.30.200.20">
    <property type="entry name" value="Phosphorylase Kinase, domain 1"/>
    <property type="match status" value="2"/>
</dbReference>
<sequence>MWLSKGHANVTAHVEKKNEGNGMIAVAINKNKGSRSALRWAIENLLSRGRTVILIHVLKKPSSRDAYGIAHAVSSPESHDKQINDLFLSFHCFCSRKDITCHDVVLEDTDVVKAIVEFSAYAAIENLILGASQHGLLRILKSSDIPISVLKTAPDFCTVYVITKQKISSVRNASHPAPFVSPLADQIQKHLSQKSMDRSRSNLGRSGRTPHKPHFNLHDDRESFKRLTGKIYGDLDAESGISFVSSGRPGSDRASSVGYDAMDYSPPRASTSSSERSSFASMHIGHKTNEHNEISSFSDQDSGISHCSSHDPNEMEEEMRRLKLQLKQTIDMYSNACKEALSAQQKAVELQRWQMEEERRLEEARHAEEAARAIAEKEKQKYRAALEAAEAQKRIAEMEMKKRVSAEMKALQVEEEAKTLMGSSHHLRCRKYNIEEIEEATEFFSETRKIGEGGYGPVFKCYLDHTPVAVKVEVLSCIRHPNIILLLGACPEYGCLVYEHLANGSLDDRLFCRGNTAPLSWQLRFRIAAEIATGLHFLHQSKPEPLVHRDLKPANILLDHNYVSKISDVGLARLVPSVAADSVTQYLMTSAAGTFCYIDPEYQQTGMLGVKSDVYSLGVMLMQLITGKTPMGLAHQVKGSIEKGTFHEMLDPNVTDWPFEEALSFAKIGVQCAEILRKDRPDLGKVVLPELNRLRELAEENMHHVMPSLTSTGPSPVHSQTSVGQTHSETQSSKNNSSICSMTEKEPEPAE</sequence>
<dbReference type="Gene3D" id="3.40.50.620">
    <property type="entry name" value="HUPs"/>
    <property type="match status" value="1"/>
</dbReference>
<dbReference type="GO" id="GO:0004672">
    <property type="term" value="F:protein kinase activity"/>
    <property type="evidence" value="ECO:0007669"/>
    <property type="project" value="InterPro"/>
</dbReference>
<evidence type="ECO:0000256" key="4">
    <source>
        <dbReference type="ARBA" id="ARBA00022679"/>
    </source>
</evidence>
<evidence type="ECO:0000256" key="8">
    <source>
        <dbReference type="SAM" id="MobiDB-lite"/>
    </source>
</evidence>
<organism evidence="10 11">
    <name type="scientific">Dillenia turbinata</name>
    <dbReference type="NCBI Taxonomy" id="194707"/>
    <lineage>
        <taxon>Eukaryota</taxon>
        <taxon>Viridiplantae</taxon>
        <taxon>Streptophyta</taxon>
        <taxon>Embryophyta</taxon>
        <taxon>Tracheophyta</taxon>
        <taxon>Spermatophyta</taxon>
        <taxon>Magnoliopsida</taxon>
        <taxon>eudicotyledons</taxon>
        <taxon>Gunneridae</taxon>
        <taxon>Pentapetalae</taxon>
        <taxon>Dilleniales</taxon>
        <taxon>Dilleniaceae</taxon>
        <taxon>Dillenia</taxon>
    </lineage>
</organism>
<reference evidence="10 11" key="1">
    <citation type="submission" date="2023-12" db="EMBL/GenBank/DDBJ databases">
        <title>A high-quality genome assembly for Dillenia turbinata (Dilleniales).</title>
        <authorList>
            <person name="Chanderbali A."/>
        </authorList>
    </citation>
    <scope>NUCLEOTIDE SEQUENCE [LARGE SCALE GENOMIC DNA]</scope>
    <source>
        <strain evidence="10">LSX21</strain>
        <tissue evidence="10">Leaf</tissue>
    </source>
</reference>
<keyword evidence="10" id="KW-0418">Kinase</keyword>
<keyword evidence="5" id="KW-0833">Ubl conjugation pathway</keyword>
<evidence type="ECO:0000313" key="10">
    <source>
        <dbReference type="EMBL" id="KAK6911172.1"/>
    </source>
</evidence>
<dbReference type="PANTHER" id="PTHR45647">
    <property type="entry name" value="OS02G0152300 PROTEIN"/>
    <property type="match status" value="1"/>
</dbReference>
<dbReference type="InterPro" id="IPR000719">
    <property type="entry name" value="Prot_kinase_dom"/>
</dbReference>